<dbReference type="GO" id="GO:0043590">
    <property type="term" value="C:bacterial nucleoid"/>
    <property type="evidence" value="ECO:0007669"/>
    <property type="project" value="UniProtKB-UniRule"/>
</dbReference>
<organism evidence="8 9">
    <name type="scientific">Streptococcus urinalis 2285-97</name>
    <dbReference type="NCBI Taxonomy" id="764291"/>
    <lineage>
        <taxon>Bacteria</taxon>
        <taxon>Bacillati</taxon>
        <taxon>Bacillota</taxon>
        <taxon>Bacilli</taxon>
        <taxon>Lactobacillales</taxon>
        <taxon>Streptococcaceae</taxon>
        <taxon>Streptococcus</taxon>
    </lineage>
</organism>
<feature type="binding site" evidence="6">
    <location>
        <position position="97"/>
    </location>
    <ligand>
        <name>Zn(2+)</name>
        <dbReference type="ChEBI" id="CHEBI:29105"/>
    </ligand>
</feature>
<dbReference type="NCBIfam" id="NF009640">
    <property type="entry name" value="PRK13169.1-1"/>
    <property type="match status" value="1"/>
</dbReference>
<comment type="subcellular location">
    <subcellularLocation>
        <location evidence="6">Cytoplasm</location>
        <location evidence="6">Nucleoid</location>
    </subcellularLocation>
    <text evidence="6">Localizes in tight foci, which correspond to the replisome at mid-cell throughout the cell cycle.</text>
</comment>
<keyword evidence="1 6" id="KW-0963">Cytoplasm</keyword>
<dbReference type="GO" id="GO:0006260">
    <property type="term" value="P:DNA replication"/>
    <property type="evidence" value="ECO:0007669"/>
    <property type="project" value="UniProtKB-KW"/>
</dbReference>
<sequence length="107" mass="12592">MDKRDMFDAFDGLSQNLLVTLADIEALKKQVQSLVEENTTLRLENMKLRDRLSRHDHENHVKVSPGQGKVHLEGIYDEGFHICNDFYGQRRENDEDCIFCRELLDRK</sequence>
<evidence type="ECO:0000256" key="3">
    <source>
        <dbReference type="ARBA" id="ARBA00022723"/>
    </source>
</evidence>
<dbReference type="STRING" id="764291.STRUR_1716"/>
<evidence type="ECO:0000313" key="8">
    <source>
        <dbReference type="EMBL" id="EHJ57484.1"/>
    </source>
</evidence>
<evidence type="ECO:0000313" key="9">
    <source>
        <dbReference type="Proteomes" id="UP000005388"/>
    </source>
</evidence>
<dbReference type="HAMAP" id="MF_01159">
    <property type="entry name" value="YabA"/>
    <property type="match status" value="1"/>
</dbReference>
<accession>G5KCH7</accession>
<evidence type="ECO:0000256" key="4">
    <source>
        <dbReference type="ARBA" id="ARBA00022833"/>
    </source>
</evidence>
<name>G5KCH7_9STRE</name>
<keyword evidence="4 6" id="KW-0862">Zinc</keyword>
<evidence type="ECO:0000256" key="7">
    <source>
        <dbReference type="SAM" id="Coils"/>
    </source>
</evidence>
<evidence type="ECO:0000256" key="2">
    <source>
        <dbReference type="ARBA" id="ARBA00022705"/>
    </source>
</evidence>
<comment type="subunit">
    <text evidence="6">Homotetramer. Interacts with both DnaA and DnaN, acting as a bridge between these two proteins.</text>
</comment>
<dbReference type="eggNOG" id="COG4467">
    <property type="taxonomic scope" value="Bacteria"/>
</dbReference>
<comment type="cofactor">
    <cofactor evidence="6">
        <name>Zn(2+)</name>
        <dbReference type="ChEBI" id="CHEBI:29105"/>
    </cofactor>
    <text evidence="6">Binds 1 zinc ion per subunit.</text>
</comment>
<dbReference type="EMBL" id="AEUZ02000001">
    <property type="protein sequence ID" value="EHJ57484.1"/>
    <property type="molecule type" value="Genomic_DNA"/>
</dbReference>
<reference evidence="8 9" key="1">
    <citation type="journal article" date="2014" name="Int. J. Syst. Evol. Microbiol.">
        <title>Phylogenomics and the dynamic genome evolution of the genus Streptococcus.</title>
        <authorList>
            <consortium name="The Broad Institute Genome Sequencing Platform"/>
            <person name="Richards V.P."/>
            <person name="Palmer S.R."/>
            <person name="Pavinski Bitar P.D."/>
            <person name="Qin X."/>
            <person name="Weinstock G.M."/>
            <person name="Highlander S.K."/>
            <person name="Town C.D."/>
            <person name="Burne R.A."/>
            <person name="Stanhope M.J."/>
        </authorList>
    </citation>
    <scope>NUCLEOTIDE SEQUENCE [LARGE SCALE GENOMIC DNA]</scope>
    <source>
        <strain evidence="8 9">2285-97</strain>
    </source>
</reference>
<dbReference type="Proteomes" id="UP000005388">
    <property type="component" value="Unassembled WGS sequence"/>
</dbReference>
<evidence type="ECO:0000256" key="1">
    <source>
        <dbReference type="ARBA" id="ARBA00022490"/>
    </source>
</evidence>
<dbReference type="Pfam" id="PF06156">
    <property type="entry name" value="YabA"/>
    <property type="match status" value="1"/>
</dbReference>
<protein>
    <recommendedName>
        <fullName evidence="6">Replication initiation control protein YabA</fullName>
    </recommendedName>
</protein>
<feature type="binding site" evidence="6">
    <location>
        <position position="81"/>
    </location>
    <ligand>
        <name>Zn(2+)</name>
        <dbReference type="ChEBI" id="CHEBI:29105"/>
    </ligand>
</feature>
<feature type="binding site" evidence="6">
    <location>
        <position position="100"/>
    </location>
    <ligand>
        <name>Zn(2+)</name>
        <dbReference type="ChEBI" id="CHEBI:29105"/>
    </ligand>
</feature>
<dbReference type="GO" id="GO:0008270">
    <property type="term" value="F:zinc ion binding"/>
    <property type="evidence" value="ECO:0007669"/>
    <property type="project" value="UniProtKB-UniRule"/>
</dbReference>
<keyword evidence="3 6" id="KW-0479">Metal-binding</keyword>
<evidence type="ECO:0000256" key="6">
    <source>
        <dbReference type="HAMAP-Rule" id="MF_01159"/>
    </source>
</evidence>
<keyword evidence="2 6" id="KW-0235">DNA replication</keyword>
<keyword evidence="7" id="KW-0175">Coiled coil</keyword>
<proteinExistence type="inferred from homology"/>
<dbReference type="PIRSF" id="PIRSF021439">
    <property type="entry name" value="DUF972"/>
    <property type="match status" value="1"/>
</dbReference>
<dbReference type="GO" id="GO:0008156">
    <property type="term" value="P:negative regulation of DNA replication"/>
    <property type="evidence" value="ECO:0007669"/>
    <property type="project" value="UniProtKB-UniRule"/>
</dbReference>
<gene>
    <name evidence="6" type="primary">yabA</name>
    <name evidence="8" type="ORF">STRUR_1716</name>
</gene>
<dbReference type="InterPro" id="IPR010377">
    <property type="entry name" value="YabA"/>
</dbReference>
<evidence type="ECO:0000256" key="5">
    <source>
        <dbReference type="ARBA" id="ARBA00022880"/>
    </source>
</evidence>
<keyword evidence="9" id="KW-1185">Reference proteome</keyword>
<dbReference type="AlphaFoldDB" id="G5KCH7"/>
<comment type="similarity">
    <text evidence="6">Belongs to the YabA family.</text>
</comment>
<comment type="function">
    <text evidence="6">Involved in control of chromosome replication initiation. Inhibits the cooperative binding of DnaA to the oriC region, thus negatively regulating initiation of chromosome replication. Inhibits the ability of DnaA-ATP to form a helix on DNA; does not disassemble preformed DnaA-DNA helices. Decreases the residence time of DnaA on the chromosome at its binding sites (oriC, replication forks and promoter-binding sites). Tethers DnaA to the replication machinery via the DNA polymerase beta sliding clamp subunit (dnaN). Associates with oriC and other DnaA targets on the chromosome in a DnaA-dependent manner.</text>
</comment>
<keyword evidence="5 6" id="KW-0236">DNA replication inhibitor</keyword>
<feature type="coiled-coil region" evidence="7">
    <location>
        <begin position="24"/>
        <end position="51"/>
    </location>
</feature>
<feature type="binding site" evidence="6">
    <location>
        <position position="83"/>
    </location>
    <ligand>
        <name>Zn(2+)</name>
        <dbReference type="ChEBI" id="CHEBI:29105"/>
    </ligand>
</feature>
<comment type="caution">
    <text evidence="8">The sequence shown here is derived from an EMBL/GenBank/DDBJ whole genome shotgun (WGS) entry which is preliminary data.</text>
</comment>